<protein>
    <recommendedName>
        <fullName evidence="3">Transposase IS116/IS110/IS902 family protein</fullName>
    </recommendedName>
</protein>
<reference evidence="2" key="1">
    <citation type="submission" date="2012-11" db="EMBL/GenBank/DDBJ databases">
        <authorList>
            <person name="Singh A."/>
            <person name="Pinnaka A.K."/>
            <person name="Vaidya B."/>
        </authorList>
    </citation>
    <scope>NUCLEOTIDE SEQUENCE [LARGE SCALE GENOMIC DNA]</scope>
    <source>
        <strain evidence="2">AK23</strain>
    </source>
</reference>
<dbReference type="RefSeq" id="WP_420329362.1">
    <property type="nucleotide sequence ID" value="NZ_AONB01000033.1"/>
</dbReference>
<dbReference type="STRING" id="1229521.D791_03958"/>
<dbReference type="Proteomes" id="UP000019464">
    <property type="component" value="Unassembled WGS sequence"/>
</dbReference>
<comment type="caution">
    <text evidence="1">The sequence shown here is derived from an EMBL/GenBank/DDBJ whole genome shotgun (WGS) entry which is preliminary data.</text>
</comment>
<dbReference type="EMBL" id="AONB01000033">
    <property type="protein sequence ID" value="EXJ09128.1"/>
    <property type="molecule type" value="Genomic_DNA"/>
</dbReference>
<gene>
    <name evidence="1" type="ORF">D791_03958</name>
</gene>
<accession>W9UPJ5</accession>
<evidence type="ECO:0000313" key="2">
    <source>
        <dbReference type="Proteomes" id="UP000019464"/>
    </source>
</evidence>
<evidence type="ECO:0000313" key="1">
    <source>
        <dbReference type="EMBL" id="EXJ09128.1"/>
    </source>
</evidence>
<reference evidence="1 2" key="2">
    <citation type="journal article" date="2015" name="Syst. Appl. Microbiol.">
        <title>Nitrincola nitratireducens sp. nov. isolated from a haloalkaline crater lake.</title>
        <authorList>
            <person name="Singh A."/>
            <person name="Vaidya B."/>
            <person name="Tanuku N.R."/>
            <person name="Pinnaka A.K."/>
        </authorList>
    </citation>
    <scope>NUCLEOTIDE SEQUENCE [LARGE SCALE GENOMIC DNA]</scope>
    <source>
        <strain evidence="1 2">AK23</strain>
    </source>
</reference>
<evidence type="ECO:0008006" key="3">
    <source>
        <dbReference type="Google" id="ProtNLM"/>
    </source>
</evidence>
<keyword evidence="2" id="KW-1185">Reference proteome</keyword>
<name>W9UPJ5_9GAMM</name>
<proteinExistence type="predicted"/>
<organism evidence="1 2">
    <name type="scientific">Nitrincola nitratireducens</name>
    <dbReference type="NCBI Taxonomy" id="1229521"/>
    <lineage>
        <taxon>Bacteria</taxon>
        <taxon>Pseudomonadati</taxon>
        <taxon>Pseudomonadota</taxon>
        <taxon>Gammaproteobacteria</taxon>
        <taxon>Oceanospirillales</taxon>
        <taxon>Oceanospirillaceae</taxon>
        <taxon>Nitrincola</taxon>
    </lineage>
</organism>
<dbReference type="AlphaFoldDB" id="W9UPJ5"/>
<sequence>MRHMTNKDDGLSRWLKGLVSRKHHNVAVVALANKTARMAWALVYNNVDYNESLAAA</sequence>